<dbReference type="Proteomes" id="UP000298663">
    <property type="component" value="Chromosome X"/>
</dbReference>
<organism evidence="1 2">
    <name type="scientific">Steinernema carpocapsae</name>
    <name type="common">Entomopathogenic nematode</name>
    <dbReference type="NCBI Taxonomy" id="34508"/>
    <lineage>
        <taxon>Eukaryota</taxon>
        <taxon>Metazoa</taxon>
        <taxon>Ecdysozoa</taxon>
        <taxon>Nematoda</taxon>
        <taxon>Chromadorea</taxon>
        <taxon>Rhabditida</taxon>
        <taxon>Tylenchina</taxon>
        <taxon>Panagrolaimomorpha</taxon>
        <taxon>Strongyloidoidea</taxon>
        <taxon>Steinernematidae</taxon>
        <taxon>Steinernema</taxon>
    </lineage>
</organism>
<dbReference type="EMBL" id="AZBU02000001">
    <property type="protein sequence ID" value="TMS32117.1"/>
    <property type="molecule type" value="Genomic_DNA"/>
</dbReference>
<comment type="caution">
    <text evidence="1">The sequence shown here is derived from an EMBL/GenBank/DDBJ whole genome shotgun (WGS) entry which is preliminary data.</text>
</comment>
<dbReference type="AlphaFoldDB" id="A0A4U8UIX5"/>
<sequence length="73" mass="8546">MARMNLGLGMRVARLFWEPKTATNLVWNQILSTKKRKSLTTFTTKYKNLKKQKTFRGIEHQTSRLPVQPLPLC</sequence>
<dbReference type="EMBL" id="CM016762">
    <property type="protein sequence ID" value="TMS32117.1"/>
    <property type="molecule type" value="Genomic_DNA"/>
</dbReference>
<evidence type="ECO:0000313" key="1">
    <source>
        <dbReference type="EMBL" id="TMS32117.1"/>
    </source>
</evidence>
<protein>
    <submittedName>
        <fullName evidence="1">Uncharacterized protein</fullName>
    </submittedName>
</protein>
<evidence type="ECO:0000313" key="2">
    <source>
        <dbReference type="Proteomes" id="UP000298663"/>
    </source>
</evidence>
<keyword evidence="2" id="KW-1185">Reference proteome</keyword>
<name>A0A4U8UIX5_STECR</name>
<reference evidence="1 2" key="1">
    <citation type="journal article" date="2015" name="Genome Biol.">
        <title>Comparative genomics of Steinernema reveals deeply conserved gene regulatory networks.</title>
        <authorList>
            <person name="Dillman A.R."/>
            <person name="Macchietto M."/>
            <person name="Porter C.F."/>
            <person name="Rogers A."/>
            <person name="Williams B."/>
            <person name="Antoshechkin I."/>
            <person name="Lee M.M."/>
            <person name="Goodwin Z."/>
            <person name="Lu X."/>
            <person name="Lewis E.E."/>
            <person name="Goodrich-Blair H."/>
            <person name="Stock S.P."/>
            <person name="Adams B.J."/>
            <person name="Sternberg P.W."/>
            <person name="Mortazavi A."/>
        </authorList>
    </citation>
    <scope>NUCLEOTIDE SEQUENCE [LARGE SCALE GENOMIC DNA]</scope>
    <source>
        <strain evidence="1 2">ALL</strain>
    </source>
</reference>
<reference evidence="1 2" key="2">
    <citation type="journal article" date="2019" name="G3 (Bethesda)">
        <title>Hybrid Assembly of the Genome of the Entomopathogenic Nematode Steinernema carpocapsae Identifies the X-Chromosome.</title>
        <authorList>
            <person name="Serra L."/>
            <person name="Macchietto M."/>
            <person name="Macias-Munoz A."/>
            <person name="McGill C.J."/>
            <person name="Rodriguez I.M."/>
            <person name="Rodriguez B."/>
            <person name="Murad R."/>
            <person name="Mortazavi A."/>
        </authorList>
    </citation>
    <scope>NUCLEOTIDE SEQUENCE [LARGE SCALE GENOMIC DNA]</scope>
    <source>
        <strain evidence="1 2">ALL</strain>
    </source>
</reference>
<accession>A0A4U8UIX5</accession>
<gene>
    <name evidence="1" type="ORF">L596_000002</name>
</gene>
<proteinExistence type="predicted"/>